<sequence length="164" mass="19526">MKYFIFILLINSCVSQNDNQDQKTIAKNFAFDLYFTEKNYEDLLGEYTVLTKDEIIKGGDYLKQIFNMYRESSKDKTVRDKDELKIEKYEVEKHKNIVHYEMDSNCDYYICFIEGKALGTMIFNKQNKIVSFFPELHKPTSKAIKPAFLKNIVNSYQEYLEKQK</sequence>
<proteinExistence type="predicted"/>
<evidence type="ECO:0000313" key="1">
    <source>
        <dbReference type="EMBL" id="OUS16675.1"/>
    </source>
</evidence>
<reference evidence="2" key="1">
    <citation type="journal article" date="2017" name="Proc. Natl. Acad. Sci. U.S.A.">
        <title>Simulation of Deepwater Horizon oil plume reveals substrate specialization within a complex community of hydrocarbon-degraders.</title>
        <authorList>
            <person name="Hu P."/>
            <person name="Dubinsky E.A."/>
            <person name="Probst A.J."/>
            <person name="Wang J."/>
            <person name="Sieber C.M.K."/>
            <person name="Tom L.M."/>
            <person name="Gardinali P."/>
            <person name="Banfield J.F."/>
            <person name="Atlas R.M."/>
            <person name="Andersen G.L."/>
        </authorList>
    </citation>
    <scope>NUCLEOTIDE SEQUENCE [LARGE SCALE GENOMIC DNA]</scope>
</reference>
<protein>
    <submittedName>
        <fullName evidence="1">Uncharacterized protein</fullName>
    </submittedName>
</protein>
<dbReference type="Proteomes" id="UP000196102">
    <property type="component" value="Unassembled WGS sequence"/>
</dbReference>
<organism evidence="1 2">
    <name type="scientific">Nonlabens dokdonensis</name>
    <dbReference type="NCBI Taxonomy" id="328515"/>
    <lineage>
        <taxon>Bacteria</taxon>
        <taxon>Pseudomonadati</taxon>
        <taxon>Bacteroidota</taxon>
        <taxon>Flavobacteriia</taxon>
        <taxon>Flavobacteriales</taxon>
        <taxon>Flavobacteriaceae</taxon>
        <taxon>Nonlabens</taxon>
    </lineage>
</organism>
<dbReference type="AlphaFoldDB" id="A0A1Z8B277"/>
<evidence type="ECO:0000313" key="2">
    <source>
        <dbReference type="Proteomes" id="UP000196102"/>
    </source>
</evidence>
<dbReference type="RefSeq" id="WP_303686400.1">
    <property type="nucleotide sequence ID" value="NZ_CAJXYO010000051.1"/>
</dbReference>
<comment type="caution">
    <text evidence="1">The sequence shown here is derived from an EMBL/GenBank/DDBJ whole genome shotgun (WGS) entry which is preliminary data.</text>
</comment>
<name>A0A1Z8B277_9FLAO</name>
<accession>A0A1Z8B277</accession>
<dbReference type="EMBL" id="MAAX01000090">
    <property type="protein sequence ID" value="OUS16675.1"/>
    <property type="molecule type" value="Genomic_DNA"/>
</dbReference>
<gene>
    <name evidence="1" type="ORF">A9Q93_05520</name>
</gene>